<dbReference type="PANTHER" id="PTHR36057:SF1">
    <property type="entry name" value="LIPOPROTEIN LIPID ATTACHMENT SITE-LIKE PROTEIN, PUTATIVE (DUF1223)-RELATED"/>
    <property type="match status" value="1"/>
</dbReference>
<accession>A0A3S2UM78</accession>
<protein>
    <submittedName>
        <fullName evidence="2">DUF1223 domain-containing protein</fullName>
    </submittedName>
</protein>
<feature type="signal peptide" evidence="1">
    <location>
        <begin position="1"/>
        <end position="19"/>
    </location>
</feature>
<dbReference type="RefSeq" id="WP_128200499.1">
    <property type="nucleotide sequence ID" value="NZ_SACT01000009.1"/>
</dbReference>
<dbReference type="Pfam" id="PF06764">
    <property type="entry name" value="DUF1223"/>
    <property type="match status" value="1"/>
</dbReference>
<dbReference type="PANTHER" id="PTHR36057">
    <property type="match status" value="1"/>
</dbReference>
<dbReference type="EMBL" id="SACT01000009">
    <property type="protein sequence ID" value="RVT48913.1"/>
    <property type="molecule type" value="Genomic_DNA"/>
</dbReference>
<name>A0A3S2UM78_9BURK</name>
<sequence>MRTTILLVTTLVTTLQATAAEPVCERHSGARPPLVVELYTSEGCSSCPPADRWLSTLKGRDDLLPLAFHVGYWNRLGWVDRFATRETTDRQYQLARAMGAPNVYTPQVVAQGHDWRSWPALPDRPAPAPMTLSLRRDGSQVTADVGLAMTQLNRRWIGYWAVVEDGHRSRVTAGENWGETLGHDHVVRLYQPVSAWQGARRWTLDLPPADPAHPRRVVFVVADAVSQRPVQALGLGC</sequence>
<dbReference type="OrthoDB" id="9808254at2"/>
<evidence type="ECO:0000256" key="1">
    <source>
        <dbReference type="SAM" id="SignalP"/>
    </source>
</evidence>
<evidence type="ECO:0000313" key="3">
    <source>
        <dbReference type="Proteomes" id="UP000288178"/>
    </source>
</evidence>
<dbReference type="SUPFAM" id="SSF52833">
    <property type="entry name" value="Thioredoxin-like"/>
    <property type="match status" value="1"/>
</dbReference>
<dbReference type="InterPro" id="IPR010634">
    <property type="entry name" value="DUF1223"/>
</dbReference>
<keyword evidence="3" id="KW-1185">Reference proteome</keyword>
<keyword evidence="1" id="KW-0732">Signal</keyword>
<proteinExistence type="predicted"/>
<dbReference type="Proteomes" id="UP000288178">
    <property type="component" value="Unassembled WGS sequence"/>
</dbReference>
<reference evidence="2 3" key="1">
    <citation type="submission" date="2019-01" db="EMBL/GenBank/DDBJ databases">
        <authorList>
            <person name="Chen W.-M."/>
        </authorList>
    </citation>
    <scope>NUCLEOTIDE SEQUENCE [LARGE SCALE GENOMIC DNA]</scope>
    <source>
        <strain evidence="2 3">ICH-3</strain>
    </source>
</reference>
<organism evidence="2 3">
    <name type="scientific">Rubrivivax albus</name>
    <dbReference type="NCBI Taxonomy" id="2499835"/>
    <lineage>
        <taxon>Bacteria</taxon>
        <taxon>Pseudomonadati</taxon>
        <taxon>Pseudomonadota</taxon>
        <taxon>Betaproteobacteria</taxon>
        <taxon>Burkholderiales</taxon>
        <taxon>Sphaerotilaceae</taxon>
        <taxon>Rubrivivax</taxon>
    </lineage>
</organism>
<comment type="caution">
    <text evidence="2">The sequence shown here is derived from an EMBL/GenBank/DDBJ whole genome shotgun (WGS) entry which is preliminary data.</text>
</comment>
<feature type="chain" id="PRO_5018539016" evidence="1">
    <location>
        <begin position="20"/>
        <end position="237"/>
    </location>
</feature>
<gene>
    <name evidence="2" type="ORF">ENE75_21400</name>
</gene>
<evidence type="ECO:0000313" key="2">
    <source>
        <dbReference type="EMBL" id="RVT48913.1"/>
    </source>
</evidence>
<dbReference type="AlphaFoldDB" id="A0A3S2UM78"/>
<dbReference type="InterPro" id="IPR036249">
    <property type="entry name" value="Thioredoxin-like_sf"/>
</dbReference>